<accession>A0AB73IP39</accession>
<protein>
    <submittedName>
        <fullName evidence="1">Uncharacterized protein</fullName>
    </submittedName>
</protein>
<gene>
    <name evidence="1" type="ORF">J2793_007265</name>
</gene>
<dbReference type="Proteomes" id="UP001229486">
    <property type="component" value="Unassembled WGS sequence"/>
</dbReference>
<sequence>MVGSPKQVYRLTVRATMHSPGVLPLGNEIERRFSKEIATGLASEKAAEA</sequence>
<dbReference type="AlphaFoldDB" id="A0AB73IP39"/>
<organism evidence="1 2">
    <name type="scientific">Paraburkholderia caledonica</name>
    <dbReference type="NCBI Taxonomy" id="134536"/>
    <lineage>
        <taxon>Bacteria</taxon>
        <taxon>Pseudomonadati</taxon>
        <taxon>Pseudomonadota</taxon>
        <taxon>Betaproteobacteria</taxon>
        <taxon>Burkholderiales</taxon>
        <taxon>Burkholderiaceae</taxon>
        <taxon>Paraburkholderia</taxon>
    </lineage>
</organism>
<dbReference type="EMBL" id="JAURTK010000031">
    <property type="protein sequence ID" value="MDP9651790.1"/>
    <property type="molecule type" value="Genomic_DNA"/>
</dbReference>
<name>A0AB73IP39_9BURK</name>
<reference evidence="1" key="1">
    <citation type="submission" date="2023-07" db="EMBL/GenBank/DDBJ databases">
        <title>Sorghum-associated microbial communities from plants grown in Nebraska, USA.</title>
        <authorList>
            <person name="Schachtman D."/>
        </authorList>
    </citation>
    <scope>NUCLEOTIDE SEQUENCE</scope>
    <source>
        <strain evidence="1">DS1061</strain>
    </source>
</reference>
<proteinExistence type="predicted"/>
<evidence type="ECO:0000313" key="2">
    <source>
        <dbReference type="Proteomes" id="UP001229486"/>
    </source>
</evidence>
<comment type="caution">
    <text evidence="1">The sequence shown here is derived from an EMBL/GenBank/DDBJ whole genome shotgun (WGS) entry which is preliminary data.</text>
</comment>
<evidence type="ECO:0000313" key="1">
    <source>
        <dbReference type="EMBL" id="MDP9651790.1"/>
    </source>
</evidence>